<evidence type="ECO:0000313" key="2">
    <source>
        <dbReference type="EMBL" id="CAI6342597.1"/>
    </source>
</evidence>
<protein>
    <submittedName>
        <fullName evidence="2">Uncharacterized protein</fullName>
    </submittedName>
</protein>
<sequence length="702" mass="79172">MVSRTDYSHNNETASRNHGSIKQQISSVHGQHEMTMDKKRVYMDGSVCKETATTTSFDAHTVNIETATCLFTGKVLHEKDQYGNEAVFRYDTLGRLVEKTVSPRTEYEASRKTLYAVAADGVGYIVTETDTKGSQTRYSTDGMERVVRVERQSVVHHQGTSMAVGPFQVMQESFYNAVGQCIQVDKMDWLGQDDQNTSKQIRAVTKMEYDDWGTMCRSTDATGTVNLVAKDPISMIQTTGMAGKGRTETKLNISGKPIEVLLRKSDGAVHQRSSYMYDGWDRLIEKRDALNRITKYIYDSFDRVVETLGPDDSISKTEYASYTSATLPTRMESQEKTLGKLEYDGLARSTTKTVGKRTSVAIYDTEGPRPTQITMADGNQHSFSYEPALHHALVKRKGAEGEVAFQYDKQTSALLRFESEVAAVSRAYSPSGLLAEETFEMPDGRTLSASSTYSTAGLPCSYVDVHGHKREIEYDGYGRVLQLTQGTVKVHFEYNQENLVSKTSIRDDGGGQEGHGLQIQVLYNDFGHEVERCVRHGGDGPVIYRIRRMFNVANLITWRIMEDAQGHVLRDEAFEYDIRDRLVSYLCKGSQSPEDENGWKLHKQSFNFDGLDNLIQIHTSACDGAENTRNYLYDPEDPTKLIWITNTNKELPEVIDLLYDSNGCLVGHRSRLRQDPRPASVRRIDGHKLLRCQSQRLFRSPE</sequence>
<keyword evidence="3" id="KW-1185">Reference proteome</keyword>
<comment type="caution">
    <text evidence="2">The sequence shown here is derived from an EMBL/GenBank/DDBJ whole genome shotgun (WGS) entry which is preliminary data.</text>
</comment>
<dbReference type="OrthoDB" id="442731at2759"/>
<accession>A0A9W4UWQ5</accession>
<name>A0A9W4UWQ5_9PLEO</name>
<feature type="compositionally biased region" description="Polar residues" evidence="1">
    <location>
        <begin position="8"/>
        <end position="29"/>
    </location>
</feature>
<organism evidence="2 3">
    <name type="scientific">Periconia digitata</name>
    <dbReference type="NCBI Taxonomy" id="1303443"/>
    <lineage>
        <taxon>Eukaryota</taxon>
        <taxon>Fungi</taxon>
        <taxon>Dikarya</taxon>
        <taxon>Ascomycota</taxon>
        <taxon>Pezizomycotina</taxon>
        <taxon>Dothideomycetes</taxon>
        <taxon>Pleosporomycetidae</taxon>
        <taxon>Pleosporales</taxon>
        <taxon>Massarineae</taxon>
        <taxon>Periconiaceae</taxon>
        <taxon>Periconia</taxon>
    </lineage>
</organism>
<dbReference type="InterPro" id="IPR006530">
    <property type="entry name" value="YD"/>
</dbReference>
<dbReference type="PANTHER" id="PTHR32305:SF15">
    <property type="entry name" value="PROTEIN RHSA-RELATED"/>
    <property type="match status" value="1"/>
</dbReference>
<dbReference type="Pfam" id="PF05593">
    <property type="entry name" value="RHS_repeat"/>
    <property type="match status" value="1"/>
</dbReference>
<evidence type="ECO:0000256" key="1">
    <source>
        <dbReference type="SAM" id="MobiDB-lite"/>
    </source>
</evidence>
<dbReference type="Proteomes" id="UP001152607">
    <property type="component" value="Unassembled WGS sequence"/>
</dbReference>
<dbReference type="NCBIfam" id="TIGR01643">
    <property type="entry name" value="YD_repeat_2x"/>
    <property type="match status" value="2"/>
</dbReference>
<dbReference type="InterPro" id="IPR031325">
    <property type="entry name" value="RHS_repeat"/>
</dbReference>
<evidence type="ECO:0000313" key="3">
    <source>
        <dbReference type="Proteomes" id="UP001152607"/>
    </source>
</evidence>
<reference evidence="2" key="1">
    <citation type="submission" date="2023-01" db="EMBL/GenBank/DDBJ databases">
        <authorList>
            <person name="Van Ghelder C."/>
            <person name="Rancurel C."/>
        </authorList>
    </citation>
    <scope>NUCLEOTIDE SEQUENCE</scope>
    <source>
        <strain evidence="2">CNCM I-4278</strain>
    </source>
</reference>
<proteinExistence type="predicted"/>
<dbReference type="PANTHER" id="PTHR32305">
    <property type="match status" value="1"/>
</dbReference>
<gene>
    <name evidence="2" type="ORF">PDIGIT_LOCUS15808</name>
</gene>
<dbReference type="AlphaFoldDB" id="A0A9W4UWQ5"/>
<dbReference type="Gene3D" id="2.180.10.10">
    <property type="entry name" value="RHS repeat-associated core"/>
    <property type="match status" value="2"/>
</dbReference>
<dbReference type="InterPro" id="IPR050708">
    <property type="entry name" value="T6SS_VgrG/RHS"/>
</dbReference>
<feature type="region of interest" description="Disordered" evidence="1">
    <location>
        <begin position="1"/>
        <end position="30"/>
    </location>
</feature>
<dbReference type="EMBL" id="CAOQHR010000013">
    <property type="protein sequence ID" value="CAI6342597.1"/>
    <property type="molecule type" value="Genomic_DNA"/>
</dbReference>